<dbReference type="Gene3D" id="3.30.870.10">
    <property type="entry name" value="Endonuclease Chain A"/>
    <property type="match status" value="2"/>
</dbReference>
<gene>
    <name evidence="4" type="ORF">TEA_007745</name>
</gene>
<dbReference type="PROSITE" id="PS50006">
    <property type="entry name" value="FHA_DOMAIN"/>
    <property type="match status" value="2"/>
</dbReference>
<reference evidence="4 5" key="1">
    <citation type="journal article" date="2018" name="Proc. Natl. Acad. Sci. U.S.A.">
        <title>Draft genome sequence of Camellia sinensis var. sinensis provides insights into the evolution of the tea genome and tea quality.</title>
        <authorList>
            <person name="Wei C."/>
            <person name="Yang H."/>
            <person name="Wang S."/>
            <person name="Zhao J."/>
            <person name="Liu C."/>
            <person name="Gao L."/>
            <person name="Xia E."/>
            <person name="Lu Y."/>
            <person name="Tai Y."/>
            <person name="She G."/>
            <person name="Sun J."/>
            <person name="Cao H."/>
            <person name="Tong W."/>
            <person name="Gao Q."/>
            <person name="Li Y."/>
            <person name="Deng W."/>
            <person name="Jiang X."/>
            <person name="Wang W."/>
            <person name="Chen Q."/>
            <person name="Zhang S."/>
            <person name="Li H."/>
            <person name="Wu J."/>
            <person name="Wang P."/>
            <person name="Li P."/>
            <person name="Shi C."/>
            <person name="Zheng F."/>
            <person name="Jian J."/>
            <person name="Huang B."/>
            <person name="Shan D."/>
            <person name="Shi M."/>
            <person name="Fang C."/>
            <person name="Yue Y."/>
            <person name="Li F."/>
            <person name="Li D."/>
            <person name="Wei S."/>
            <person name="Han B."/>
            <person name="Jiang C."/>
            <person name="Yin Y."/>
            <person name="Xia T."/>
            <person name="Zhang Z."/>
            <person name="Bennetzen J.L."/>
            <person name="Zhao S."/>
            <person name="Wan X."/>
        </authorList>
    </citation>
    <scope>NUCLEOTIDE SEQUENCE [LARGE SCALE GENOMIC DNA]</scope>
    <source>
        <strain evidence="5">cv. Shuchazao</strain>
        <tissue evidence="4">Leaf</tissue>
    </source>
</reference>
<dbReference type="InterPro" id="IPR010347">
    <property type="entry name" value="Tdp1"/>
</dbReference>
<dbReference type="InterPro" id="IPR008984">
    <property type="entry name" value="SMAD_FHA_dom_sf"/>
</dbReference>
<protein>
    <recommendedName>
        <fullName evidence="3">FHA domain-containing protein</fullName>
    </recommendedName>
</protein>
<dbReference type="EMBL" id="SDRB02012520">
    <property type="protein sequence ID" value="THF97524.1"/>
    <property type="molecule type" value="Genomic_DNA"/>
</dbReference>
<dbReference type="InterPro" id="IPR000253">
    <property type="entry name" value="FHA_dom"/>
</dbReference>
<name>A0A4S4D584_CAMSN</name>
<feature type="active site" description="Nucleophile" evidence="1">
    <location>
        <position position="768"/>
    </location>
</feature>
<dbReference type="Pfam" id="PF06087">
    <property type="entry name" value="Tyr-DNA_phospho"/>
    <property type="match status" value="2"/>
</dbReference>
<feature type="domain" description="FHA" evidence="3">
    <location>
        <begin position="235"/>
        <end position="300"/>
    </location>
</feature>
<dbReference type="PANTHER" id="PTHR12415:SF3">
    <property type="entry name" value="OS04G0403400 PROTEIN"/>
    <property type="match status" value="1"/>
</dbReference>
<feature type="domain" description="FHA" evidence="3">
    <location>
        <begin position="40"/>
        <end position="105"/>
    </location>
</feature>
<sequence>MKNSDSIRTSIRIQPLGLALVSTTQTSSSESINLEPYRPDTIGRAHRHYDFVFEDNRVSKKHFQILFDALNRKICISDGVFWSGCGGFSRVRVSMNGVFVNGVRIVGGEVAELGAGNEVSLVCGNEGVCSLGVRIAFVVQRTVFVEEVFNETVSNFGENGCGRVVASVNLRLNSIRSKRHRFDHLPNSSQFSCKKHRPLVINTASMHIQPLGLPLVSTTQTSSSESINLEPYRPYTIGRAHRHCDFVFEDRRVSKKHFQILFDALNRKICISDGVFWSGCGGFSRVRVSMNGVFVNGVRIVGGEVAELGAGNEVSLVCGNEGVCSLGVRIAFVVQRTVFVEEVFNETVSNFGENGCGRVVASVNLRLSLMLSNVGKFPVGGVSELRGGNLVEPPSGEDSRADQRLENVNVNANMVQLSSVIRDRETTVVYEANAASECYNVNGNHLQQMEHVGAPLPSNVANGKPKTLCLDSAVKDGLPLQQMEHVGAPLTNGVANGKPKALCLDSIVKDSGLPLQQMEHVGASLANGVANGKPKALCLDSIVKDSGLPLQQMEHFGTPLASSVASGKPNPLCLDSTVKDNGLPLQQMEQFGAPLASSVANGKPKSLCLDSTVKDYGLPLQQMEQFGAPLASSVPNGKPKTLYLDSMVKENTPQFHWGAHDENQIGSISPPGNKFYLNRLQTMGHGSLDHHDVVSLPERLFLSYCDIPAHLPVTIACHNREGCWSSSPDKRISVPFSDFPNLVVVYPPFPEVIAFGNDRKRSGIACHHPKLLVLQREESIRVVITSANLVEKQWNSVTNTIWWQDFPRISRPDYLSLLTQLSDGDINQYSKSDFAAQLGGFMASLVADVPSQAHWILELTKYDFKGAVGHLVASVPGIHSRRAPSILEPMYFLPGEQCASQSYGVKVLGSIETSVVGLSHLFRTSADTNGSQLKKLASFLGKCYENANGMLEIVLRRNTIYQLMQMLILRFAIRFAIFAKLIQIYRFSGYVYPKEVLVTALEGSTSLVQMILYVSQGPIFSDISKVVQSEHVFAICLLVASIQRSTGLWRLQDVLSHYKWPEYLETDFVFGSSSIGSVTAQFLAAFSAASGKTSVQFSESDESDPDKTWQRLRNVGMLHDAIPYPNNRVNHPMHVKVARRRFQSKKDASSFGWVYSGSHNFSAAAWGHPISNSLRTKVVGVVKTNSVLGSRLHVCNYELGIVFIVPPSDANGSPNHKSRSLDDIILPFVVPAPKYRPSDTPATKQAMREALAEWEREISLEAIASGELMEEEIPDEEEEVLEATDYVAKEREDEKAYADILWSQS</sequence>
<evidence type="ECO:0000313" key="4">
    <source>
        <dbReference type="EMBL" id="THF97524.1"/>
    </source>
</evidence>
<comment type="caution">
    <text evidence="4">The sequence shown here is derived from an EMBL/GenBank/DDBJ whole genome shotgun (WGS) entry which is preliminary data.</text>
</comment>
<organism evidence="4 5">
    <name type="scientific">Camellia sinensis var. sinensis</name>
    <name type="common">China tea</name>
    <dbReference type="NCBI Taxonomy" id="542762"/>
    <lineage>
        <taxon>Eukaryota</taxon>
        <taxon>Viridiplantae</taxon>
        <taxon>Streptophyta</taxon>
        <taxon>Embryophyta</taxon>
        <taxon>Tracheophyta</taxon>
        <taxon>Spermatophyta</taxon>
        <taxon>Magnoliopsida</taxon>
        <taxon>eudicotyledons</taxon>
        <taxon>Gunneridae</taxon>
        <taxon>Pentapetalae</taxon>
        <taxon>asterids</taxon>
        <taxon>Ericales</taxon>
        <taxon>Theaceae</taxon>
        <taxon>Camellia</taxon>
    </lineage>
</organism>
<dbReference type="SMART" id="SM00240">
    <property type="entry name" value="FHA"/>
    <property type="match status" value="2"/>
</dbReference>
<evidence type="ECO:0000256" key="1">
    <source>
        <dbReference type="PIRSR" id="PIRSR610347-1"/>
    </source>
</evidence>
<dbReference type="PANTHER" id="PTHR12415">
    <property type="entry name" value="TYROSYL-DNA PHOSPHODIESTERASE 1"/>
    <property type="match status" value="1"/>
</dbReference>
<dbReference type="Pfam" id="PF00498">
    <property type="entry name" value="FHA"/>
    <property type="match status" value="2"/>
</dbReference>
<dbReference type="Gene3D" id="2.60.200.20">
    <property type="match status" value="2"/>
</dbReference>
<dbReference type="GO" id="GO:0008081">
    <property type="term" value="F:phosphoric diester hydrolase activity"/>
    <property type="evidence" value="ECO:0007669"/>
    <property type="project" value="InterPro"/>
</dbReference>
<proteinExistence type="predicted"/>
<accession>A0A4S4D584</accession>
<dbReference type="GO" id="GO:0006281">
    <property type="term" value="P:DNA repair"/>
    <property type="evidence" value="ECO:0007669"/>
    <property type="project" value="InterPro"/>
</dbReference>
<evidence type="ECO:0000259" key="3">
    <source>
        <dbReference type="PROSITE" id="PS50006"/>
    </source>
</evidence>
<dbReference type="SUPFAM" id="SSF56024">
    <property type="entry name" value="Phospholipase D/nuclease"/>
    <property type="match status" value="2"/>
</dbReference>
<dbReference type="CDD" id="cd09122">
    <property type="entry name" value="PLDc_Tdp1_1"/>
    <property type="match status" value="1"/>
</dbReference>
<feature type="binding site" evidence="2">
    <location>
        <position position="770"/>
    </location>
    <ligand>
        <name>substrate</name>
    </ligand>
</feature>
<dbReference type="SUPFAM" id="SSF49879">
    <property type="entry name" value="SMAD/FHA domain"/>
    <property type="match status" value="2"/>
</dbReference>
<keyword evidence="5" id="KW-1185">Reference proteome</keyword>
<dbReference type="STRING" id="542762.A0A4S4D584"/>
<dbReference type="Proteomes" id="UP000306102">
    <property type="component" value="Unassembled WGS sequence"/>
</dbReference>
<evidence type="ECO:0000256" key="2">
    <source>
        <dbReference type="PIRSR" id="PIRSR610347-2"/>
    </source>
</evidence>
<evidence type="ECO:0000313" key="5">
    <source>
        <dbReference type="Proteomes" id="UP000306102"/>
    </source>
</evidence>
<dbReference type="GO" id="GO:0005634">
    <property type="term" value="C:nucleus"/>
    <property type="evidence" value="ECO:0007669"/>
    <property type="project" value="InterPro"/>
</dbReference>